<evidence type="ECO:0000256" key="1">
    <source>
        <dbReference type="ARBA" id="ARBA00022490"/>
    </source>
</evidence>
<keyword evidence="1 2" id="KW-0963">Cytoplasm</keyword>
<sequence length="66" mass="7779">MDLINEFDKTKLARINELARIAKERDLTEEELKERDILRKEFLENFRAGFSQQLSGIKVVTPEDLN</sequence>
<dbReference type="OrthoDB" id="390105at2"/>
<dbReference type="EMBL" id="ADGQ01000001">
    <property type="protein sequence ID" value="EFM65469.1"/>
    <property type="molecule type" value="Genomic_DNA"/>
</dbReference>
<keyword evidence="4" id="KW-1185">Reference proteome</keyword>
<protein>
    <recommendedName>
        <fullName evidence="2">UPF0291 protein HMPREF0634_0792</fullName>
    </recommendedName>
</protein>
<dbReference type="HAMAP" id="MF_01103">
    <property type="entry name" value="UPF0291"/>
    <property type="match status" value="1"/>
</dbReference>
<dbReference type="eggNOG" id="COG4224">
    <property type="taxonomic scope" value="Bacteria"/>
</dbReference>
<dbReference type="GeneID" id="84799763"/>
<dbReference type="Pfam" id="PF05979">
    <property type="entry name" value="DUF896"/>
    <property type="match status" value="1"/>
</dbReference>
<accession>E0E0U4</accession>
<evidence type="ECO:0000313" key="4">
    <source>
        <dbReference type="Proteomes" id="UP000003244"/>
    </source>
</evidence>
<organism evidence="3 4">
    <name type="scientific">Peptostreptococcus stomatis DSM 17678</name>
    <dbReference type="NCBI Taxonomy" id="596315"/>
    <lineage>
        <taxon>Bacteria</taxon>
        <taxon>Bacillati</taxon>
        <taxon>Bacillota</taxon>
        <taxon>Clostridia</taxon>
        <taxon>Peptostreptococcales</taxon>
        <taxon>Peptostreptococcaceae</taxon>
        <taxon>Peptostreptococcus</taxon>
    </lineage>
</organism>
<evidence type="ECO:0000313" key="3">
    <source>
        <dbReference type="EMBL" id="EFM65469.1"/>
    </source>
</evidence>
<name>E0E0U4_9FIRM</name>
<dbReference type="PANTHER" id="PTHR37300:SF1">
    <property type="entry name" value="UPF0291 PROTEIN YNZC"/>
    <property type="match status" value="1"/>
</dbReference>
<dbReference type="Proteomes" id="UP000003244">
    <property type="component" value="Unassembled WGS sequence"/>
</dbReference>
<comment type="caution">
    <text evidence="3">The sequence shown here is derived from an EMBL/GenBank/DDBJ whole genome shotgun (WGS) entry which is preliminary data.</text>
</comment>
<dbReference type="InterPro" id="IPR009242">
    <property type="entry name" value="DUF896"/>
</dbReference>
<dbReference type="PANTHER" id="PTHR37300">
    <property type="entry name" value="UPF0291 PROTEIN CBO2609/CLC_2481"/>
    <property type="match status" value="1"/>
</dbReference>
<dbReference type="Gene3D" id="1.10.287.540">
    <property type="entry name" value="Helix hairpin bin"/>
    <property type="match status" value="1"/>
</dbReference>
<gene>
    <name evidence="3" type="ORF">HMPREF0634_0792</name>
</gene>
<dbReference type="RefSeq" id="WP_007787853.1">
    <property type="nucleotide sequence ID" value="NZ_ADGQ01000001.1"/>
</dbReference>
<comment type="similarity">
    <text evidence="2">Belongs to the UPF0291 family.</text>
</comment>
<proteinExistence type="inferred from homology"/>
<dbReference type="AlphaFoldDB" id="E0E0U4"/>
<dbReference type="SUPFAM" id="SSF158221">
    <property type="entry name" value="YnzC-like"/>
    <property type="match status" value="1"/>
</dbReference>
<dbReference type="STRING" id="596315.HMPREF0634_0792"/>
<comment type="subcellular location">
    <subcellularLocation>
        <location evidence="2">Cytoplasm</location>
    </subcellularLocation>
</comment>
<evidence type="ECO:0000256" key="2">
    <source>
        <dbReference type="HAMAP-Rule" id="MF_01103"/>
    </source>
</evidence>
<reference evidence="3 4" key="1">
    <citation type="submission" date="2010-08" db="EMBL/GenBank/DDBJ databases">
        <authorList>
            <person name="Harkins D.M."/>
            <person name="Madupu R."/>
            <person name="Durkin A.S."/>
            <person name="Torralba M."/>
            <person name="Methe B."/>
            <person name="Sutton G.G."/>
            <person name="Nelson K.E."/>
        </authorList>
    </citation>
    <scope>NUCLEOTIDE SEQUENCE [LARGE SCALE GENOMIC DNA]</scope>
    <source>
        <strain evidence="3 4">DSM 17678</strain>
    </source>
</reference>
<dbReference type="GO" id="GO:0005737">
    <property type="term" value="C:cytoplasm"/>
    <property type="evidence" value="ECO:0007669"/>
    <property type="project" value="UniProtKB-SubCell"/>
</dbReference>